<feature type="domain" description="Arginosuccinate synthase C-terminal" evidence="11">
    <location>
        <begin position="252"/>
        <end position="469"/>
    </location>
</feature>
<dbReference type="GO" id="GO:0005524">
    <property type="term" value="F:ATP binding"/>
    <property type="evidence" value="ECO:0007669"/>
    <property type="project" value="UniProtKB-KW"/>
</dbReference>
<dbReference type="CDD" id="cd01999">
    <property type="entry name" value="ASS"/>
    <property type="match status" value="1"/>
</dbReference>
<dbReference type="UniPathway" id="UPA00068">
    <property type="reaction ID" value="UER00113"/>
</dbReference>
<dbReference type="PROSITE" id="PS00564">
    <property type="entry name" value="ARGININOSUCCIN_SYN_1"/>
    <property type="match status" value="1"/>
</dbReference>
<keyword evidence="5" id="KW-0436">Ligase</keyword>
<evidence type="ECO:0000259" key="11">
    <source>
        <dbReference type="Pfam" id="PF20979"/>
    </source>
</evidence>
<dbReference type="SUPFAM" id="SSF69864">
    <property type="entry name" value="Argininosuccinate synthetase, C-terminal domain"/>
    <property type="match status" value="1"/>
</dbReference>
<dbReference type="EMBL" id="GDKF01004400">
    <property type="protein sequence ID" value="JAT74222.1"/>
    <property type="molecule type" value="Transcribed_RNA"/>
</dbReference>
<dbReference type="HAMAP" id="MF_00005">
    <property type="entry name" value="Arg_succ_synth_type1"/>
    <property type="match status" value="1"/>
</dbReference>
<dbReference type="InterPro" id="IPR048267">
    <property type="entry name" value="Arginosuc_syn_N"/>
</dbReference>
<dbReference type="InterPro" id="IPR048268">
    <property type="entry name" value="Arginosuc_syn_C"/>
</dbReference>
<dbReference type="FunFam" id="3.90.1260.10:FF:000007">
    <property type="entry name" value="Argininosuccinate synthase"/>
    <property type="match status" value="1"/>
</dbReference>
<dbReference type="InterPro" id="IPR024074">
    <property type="entry name" value="AS_cat/multimer_dom_body"/>
</dbReference>
<dbReference type="GO" id="GO:0000050">
    <property type="term" value="P:urea cycle"/>
    <property type="evidence" value="ECO:0007669"/>
    <property type="project" value="TreeGrafter"/>
</dbReference>
<evidence type="ECO:0000313" key="12">
    <source>
        <dbReference type="EMBL" id="JAT74222.1"/>
    </source>
</evidence>
<evidence type="ECO:0000256" key="6">
    <source>
        <dbReference type="ARBA" id="ARBA00022605"/>
    </source>
</evidence>
<accession>A0A1D2A4U4</accession>
<evidence type="ECO:0000259" key="10">
    <source>
        <dbReference type="Pfam" id="PF00764"/>
    </source>
</evidence>
<sequence length="479" mass="52789">MALLHSLYPLPPCHSVSVHPHIPRDATKMSAAMARPVFGQRQSMAGVSLAPARSMAARPQRASRRAVTTQAKLNKSKINKVVLAYSGGLDTSVILQWLKETYDCEVVTFTADLGQGEELEPARQKAEAAGVKEIFIDDLREEFVRDYVFPMFRANALYEGTYLLGTSIARPLIAKRQIEIARAVGADAVSHGATGKGNDQVRFELGYLGLQPDINVIAPWREWDLNSRSKLIEYAESRGIAVPQGKRNEPPFSMDANLLHISYEGNALEDPWQEPSESMFTRSVSPEQAPNTPTYVEIDFEKGDPVAIDGVRLSPATLLARLNQLGGDNGIGRVDIVESRFVGMKSRGVYETPGGTVLLTARRALESLCLDRGEAHLKDELMPKYAELVYNGFWFSPERAALQALVDETQKHATGTVRVKLYKGNVVVVGRKSPFSLFDQRVASFEDDEGAYDQRDAAGFIALQALRLRTLASQRGSPL</sequence>
<evidence type="ECO:0000256" key="8">
    <source>
        <dbReference type="ARBA" id="ARBA00022840"/>
    </source>
</evidence>
<keyword evidence="4" id="KW-0055">Arginine biosynthesis</keyword>
<dbReference type="GO" id="GO:0004055">
    <property type="term" value="F:argininosuccinate synthase activity"/>
    <property type="evidence" value="ECO:0007669"/>
    <property type="project" value="UniProtKB-EC"/>
</dbReference>
<dbReference type="NCBIfam" id="TIGR00032">
    <property type="entry name" value="argG"/>
    <property type="match status" value="1"/>
</dbReference>
<reference evidence="12" key="1">
    <citation type="submission" date="2015-08" db="EMBL/GenBank/DDBJ databases">
        <authorList>
            <person name="Babu N.S."/>
            <person name="Beckwith C.J."/>
            <person name="Beseler K.G."/>
            <person name="Brison A."/>
            <person name="Carone J.V."/>
            <person name="Caskin T.P."/>
            <person name="Diamond M."/>
            <person name="Durham M.E."/>
            <person name="Foxe J.M."/>
            <person name="Go M."/>
            <person name="Henderson B.A."/>
            <person name="Jones I.B."/>
            <person name="McGettigan J.A."/>
            <person name="Micheletti S.J."/>
            <person name="Nasrallah M.E."/>
            <person name="Ortiz D."/>
            <person name="Piller C.R."/>
            <person name="Privatt S.R."/>
            <person name="Schneider S.L."/>
            <person name="Sharp S."/>
            <person name="Smith T.C."/>
            <person name="Stanton J.D."/>
            <person name="Ullery H.E."/>
            <person name="Wilson R.J."/>
            <person name="Serrano M.G."/>
            <person name="Buck G."/>
            <person name="Lee V."/>
            <person name="Wang Y."/>
            <person name="Carvalho R."/>
            <person name="Voegtly L."/>
            <person name="Shi R."/>
            <person name="Duckworth R."/>
            <person name="Johnson A."/>
            <person name="Loviza R."/>
            <person name="Walstead R."/>
            <person name="Shah Z."/>
            <person name="Kiflezghi M."/>
            <person name="Wade K."/>
            <person name="Ball S.L."/>
            <person name="Bradley K.W."/>
            <person name="Asai D.J."/>
            <person name="Bowman C.A."/>
            <person name="Russell D.A."/>
            <person name="Pope W.H."/>
            <person name="Jacobs-Sera D."/>
            <person name="Hendrix R.W."/>
            <person name="Hatfull G.F."/>
        </authorList>
    </citation>
    <scope>NUCLEOTIDE SEQUENCE</scope>
</reference>
<dbReference type="InterPro" id="IPR001518">
    <property type="entry name" value="Arginosuc_synth"/>
</dbReference>
<dbReference type="InterPro" id="IPR023434">
    <property type="entry name" value="Arginosuc_synth_type_1_subfam"/>
</dbReference>
<proteinExistence type="inferred from homology"/>
<dbReference type="EC" id="6.3.4.5" evidence="3"/>
<dbReference type="PROSITE" id="PS00565">
    <property type="entry name" value="ARGININOSUCCIN_SYN_2"/>
    <property type="match status" value="1"/>
</dbReference>
<dbReference type="InterPro" id="IPR018223">
    <property type="entry name" value="Arginosuc_synth_CS"/>
</dbReference>
<evidence type="ECO:0000256" key="5">
    <source>
        <dbReference type="ARBA" id="ARBA00022598"/>
    </source>
</evidence>
<dbReference type="GO" id="GO:0005737">
    <property type="term" value="C:cytoplasm"/>
    <property type="evidence" value="ECO:0007669"/>
    <property type="project" value="TreeGrafter"/>
</dbReference>
<dbReference type="SUPFAM" id="SSF52402">
    <property type="entry name" value="Adenine nucleotide alpha hydrolases-like"/>
    <property type="match status" value="1"/>
</dbReference>
<feature type="domain" description="Arginosuccinate synthase-like N-terminal" evidence="10">
    <location>
        <begin position="80"/>
        <end position="240"/>
    </location>
</feature>
<name>A0A1D2A4U4_AUXPR</name>
<comment type="subunit">
    <text evidence="2">Homotetramer.</text>
</comment>
<dbReference type="Gene3D" id="3.40.50.620">
    <property type="entry name" value="HUPs"/>
    <property type="match status" value="1"/>
</dbReference>
<gene>
    <name evidence="12" type="ORF">g.10034</name>
</gene>
<comment type="pathway">
    <text evidence="1">Amino-acid biosynthesis; L-arginine biosynthesis; L-arginine from L-ornithine and carbamoyl phosphate: step 2/3.</text>
</comment>
<keyword evidence="6" id="KW-0028">Amino-acid biosynthesis</keyword>
<evidence type="ECO:0000256" key="4">
    <source>
        <dbReference type="ARBA" id="ARBA00022571"/>
    </source>
</evidence>
<dbReference type="Pfam" id="PF00764">
    <property type="entry name" value="Arginosuc_synth"/>
    <property type="match status" value="1"/>
</dbReference>
<dbReference type="InterPro" id="IPR014729">
    <property type="entry name" value="Rossmann-like_a/b/a_fold"/>
</dbReference>
<dbReference type="PANTHER" id="PTHR11587:SF2">
    <property type="entry name" value="ARGININOSUCCINATE SYNTHASE"/>
    <property type="match status" value="1"/>
</dbReference>
<evidence type="ECO:0000256" key="9">
    <source>
        <dbReference type="ARBA" id="ARBA00029916"/>
    </source>
</evidence>
<evidence type="ECO:0000256" key="3">
    <source>
        <dbReference type="ARBA" id="ARBA00012286"/>
    </source>
</evidence>
<keyword evidence="7" id="KW-0547">Nucleotide-binding</keyword>
<evidence type="ECO:0000256" key="7">
    <source>
        <dbReference type="ARBA" id="ARBA00022741"/>
    </source>
</evidence>
<dbReference type="Gene3D" id="1.20.5.470">
    <property type="entry name" value="Single helix bin"/>
    <property type="match status" value="1"/>
</dbReference>
<keyword evidence="8" id="KW-0067">ATP-binding</keyword>
<protein>
    <recommendedName>
        <fullName evidence="3">argininosuccinate synthase</fullName>
        <ecNumber evidence="3">6.3.4.5</ecNumber>
    </recommendedName>
    <alternativeName>
        <fullName evidence="9">Citrulline--aspartate ligase</fullName>
    </alternativeName>
</protein>
<evidence type="ECO:0000256" key="1">
    <source>
        <dbReference type="ARBA" id="ARBA00004967"/>
    </source>
</evidence>
<dbReference type="PANTHER" id="PTHR11587">
    <property type="entry name" value="ARGININOSUCCINATE SYNTHASE"/>
    <property type="match status" value="1"/>
</dbReference>
<dbReference type="FunFam" id="3.40.50.620:FF:000019">
    <property type="entry name" value="Argininosuccinate synthase"/>
    <property type="match status" value="1"/>
</dbReference>
<dbReference type="AlphaFoldDB" id="A0A1D2A4U4"/>
<dbReference type="GO" id="GO:0006526">
    <property type="term" value="P:L-arginine biosynthetic process"/>
    <property type="evidence" value="ECO:0007669"/>
    <property type="project" value="UniProtKB-UniPathway"/>
</dbReference>
<dbReference type="Gene3D" id="3.90.1260.10">
    <property type="entry name" value="Argininosuccinate synthetase, chain A, domain 2"/>
    <property type="match status" value="1"/>
</dbReference>
<dbReference type="GO" id="GO:0000053">
    <property type="term" value="P:argininosuccinate metabolic process"/>
    <property type="evidence" value="ECO:0007669"/>
    <property type="project" value="TreeGrafter"/>
</dbReference>
<dbReference type="NCBIfam" id="NF001770">
    <property type="entry name" value="PRK00509.1"/>
    <property type="match status" value="1"/>
</dbReference>
<organism evidence="12">
    <name type="scientific">Auxenochlorella protothecoides</name>
    <name type="common">Green microalga</name>
    <name type="synonym">Chlorella protothecoides</name>
    <dbReference type="NCBI Taxonomy" id="3075"/>
    <lineage>
        <taxon>Eukaryota</taxon>
        <taxon>Viridiplantae</taxon>
        <taxon>Chlorophyta</taxon>
        <taxon>core chlorophytes</taxon>
        <taxon>Trebouxiophyceae</taxon>
        <taxon>Chlorellales</taxon>
        <taxon>Chlorellaceae</taxon>
        <taxon>Auxenochlorella</taxon>
    </lineage>
</organism>
<dbReference type="Pfam" id="PF20979">
    <property type="entry name" value="Arginosuc_syn_C"/>
    <property type="match status" value="1"/>
</dbReference>
<evidence type="ECO:0000256" key="2">
    <source>
        <dbReference type="ARBA" id="ARBA00011881"/>
    </source>
</evidence>